<dbReference type="InterPro" id="IPR036930">
    <property type="entry name" value="WGR_dom_sf"/>
</dbReference>
<organism evidence="4 5">
    <name type="scientific">Penicillium cataractarum</name>
    <dbReference type="NCBI Taxonomy" id="2100454"/>
    <lineage>
        <taxon>Eukaryota</taxon>
        <taxon>Fungi</taxon>
        <taxon>Dikarya</taxon>
        <taxon>Ascomycota</taxon>
        <taxon>Pezizomycotina</taxon>
        <taxon>Eurotiomycetes</taxon>
        <taxon>Eurotiomycetidae</taxon>
        <taxon>Eurotiales</taxon>
        <taxon>Aspergillaceae</taxon>
        <taxon>Penicillium</taxon>
    </lineage>
</organism>
<feature type="domain" description="WGR" evidence="3">
    <location>
        <begin position="167"/>
        <end position="268"/>
    </location>
</feature>
<keyword evidence="5" id="KW-1185">Reference proteome</keyword>
<evidence type="ECO:0000256" key="1">
    <source>
        <dbReference type="SAM" id="MobiDB-lite"/>
    </source>
</evidence>
<reference evidence="4" key="1">
    <citation type="submission" date="2022-11" db="EMBL/GenBank/DDBJ databases">
        <authorList>
            <person name="Petersen C."/>
        </authorList>
    </citation>
    <scope>NUCLEOTIDE SEQUENCE</scope>
    <source>
        <strain evidence="4">IBT 29864</strain>
    </source>
</reference>
<dbReference type="PROSITE" id="PS51977">
    <property type="entry name" value="WGR"/>
    <property type="match status" value="1"/>
</dbReference>
<evidence type="ECO:0000259" key="2">
    <source>
        <dbReference type="PROSITE" id="PS50172"/>
    </source>
</evidence>
<evidence type="ECO:0000313" key="4">
    <source>
        <dbReference type="EMBL" id="KAJ5359605.1"/>
    </source>
</evidence>
<feature type="compositionally biased region" description="Basic and acidic residues" evidence="1">
    <location>
        <begin position="250"/>
        <end position="263"/>
    </location>
</feature>
<dbReference type="EMBL" id="JAPZBS010000009">
    <property type="protein sequence ID" value="KAJ5359605.1"/>
    <property type="molecule type" value="Genomic_DNA"/>
</dbReference>
<dbReference type="PROSITE" id="PS50172">
    <property type="entry name" value="BRCT"/>
    <property type="match status" value="1"/>
</dbReference>
<evidence type="ECO:0000259" key="3">
    <source>
        <dbReference type="PROSITE" id="PS51977"/>
    </source>
</evidence>
<dbReference type="SUPFAM" id="SSF52113">
    <property type="entry name" value="BRCT domain"/>
    <property type="match status" value="1"/>
</dbReference>
<dbReference type="InterPro" id="IPR036420">
    <property type="entry name" value="BRCT_dom_sf"/>
</dbReference>
<dbReference type="RefSeq" id="XP_056550891.1">
    <property type="nucleotide sequence ID" value="XM_056704931.1"/>
</dbReference>
<dbReference type="Pfam" id="PF00533">
    <property type="entry name" value="BRCT"/>
    <property type="match status" value="1"/>
</dbReference>
<name>A0A9W9UY91_9EURO</name>
<proteinExistence type="predicted"/>
<dbReference type="InterPro" id="IPR008893">
    <property type="entry name" value="WGR_domain"/>
</dbReference>
<feature type="compositionally biased region" description="Basic and acidic residues" evidence="1">
    <location>
        <begin position="368"/>
        <end position="377"/>
    </location>
</feature>
<dbReference type="GeneID" id="81444110"/>
<dbReference type="SUPFAM" id="SSF142921">
    <property type="entry name" value="WGR domain-like"/>
    <property type="match status" value="1"/>
</dbReference>
<dbReference type="InterPro" id="IPR001357">
    <property type="entry name" value="BRCT_dom"/>
</dbReference>
<protein>
    <recommendedName>
        <fullName evidence="6">BRCT domain-containing protein</fullName>
    </recommendedName>
</protein>
<gene>
    <name evidence="4" type="ORF">N7496_012018</name>
</gene>
<feature type="region of interest" description="Disordered" evidence="1">
    <location>
        <begin position="294"/>
        <end position="377"/>
    </location>
</feature>
<reference evidence="4" key="2">
    <citation type="journal article" date="2023" name="IMA Fungus">
        <title>Comparative genomic study of the Penicillium genus elucidates a diverse pangenome and 15 lateral gene transfer events.</title>
        <authorList>
            <person name="Petersen C."/>
            <person name="Sorensen T."/>
            <person name="Nielsen M.R."/>
            <person name="Sondergaard T.E."/>
            <person name="Sorensen J.L."/>
            <person name="Fitzpatrick D.A."/>
            <person name="Frisvad J.C."/>
            <person name="Nielsen K.L."/>
        </authorList>
    </citation>
    <scope>NUCLEOTIDE SEQUENCE</scope>
    <source>
        <strain evidence="4">IBT 29864</strain>
    </source>
</reference>
<comment type="caution">
    <text evidence="4">The sequence shown here is derived from an EMBL/GenBank/DDBJ whole genome shotgun (WGS) entry which is preliminary data.</text>
</comment>
<feature type="region of interest" description="Disordered" evidence="1">
    <location>
        <begin position="250"/>
        <end position="273"/>
    </location>
</feature>
<dbReference type="CDD" id="cd00027">
    <property type="entry name" value="BRCT"/>
    <property type="match status" value="1"/>
</dbReference>
<dbReference type="OrthoDB" id="342264at2759"/>
<dbReference type="Proteomes" id="UP001147782">
    <property type="component" value="Unassembled WGS sequence"/>
</dbReference>
<sequence>MSPPSKQNAKAPKTGKAFRRIRAAIVGEFYQGNLVSQWMRRNGGEFHDKVSDKITHLIASEEAYEQNVEEVQTAKALGKIKIVSRDWLTASLHANPIRPVPERPFLLENLIKPKKTTENKNRVVDSGSKSRIRYSDPFVQKKSPKGSKNIASRMTFIHTLAFEDTAKKAVLRDSQTGSAWDAVLLREGKTSRLRDKYRLAIFETSSQPPTYSTWAKYSRVGTSRVEELTPPKSDAATAVRAFKQFFKAETGKDWENREDDKLPAPKTDGQGNVLPHHEGWYSYESHDNVFTSYLMQAGPSGGSTDSTMSADPRDAPGEPETVIAQPETAVPEVAAQPKEDSGNNADVDSDSTVADACQPAKSEPAVDTDTKTESEFQ</sequence>
<accession>A0A9W9UY91</accession>
<dbReference type="AlphaFoldDB" id="A0A9W9UY91"/>
<dbReference type="Gene3D" id="3.40.50.10190">
    <property type="entry name" value="BRCT domain"/>
    <property type="match status" value="1"/>
</dbReference>
<evidence type="ECO:0000313" key="5">
    <source>
        <dbReference type="Proteomes" id="UP001147782"/>
    </source>
</evidence>
<evidence type="ECO:0008006" key="6">
    <source>
        <dbReference type="Google" id="ProtNLM"/>
    </source>
</evidence>
<feature type="domain" description="BRCT" evidence="2">
    <location>
        <begin position="13"/>
        <end position="105"/>
    </location>
</feature>